<dbReference type="AlphaFoldDB" id="A0AAV7CXA3"/>
<dbReference type="Proteomes" id="UP000824782">
    <property type="component" value="Unassembled WGS sequence"/>
</dbReference>
<comment type="caution">
    <text evidence="2">The sequence shown here is derived from an EMBL/GenBank/DDBJ whole genome shotgun (WGS) entry which is preliminary data.</text>
</comment>
<sequence>MSVLGGRYIPSITKFVLQPIHAVHNCWGAEPSHAARWLLESGAPATYHPKLAKTALFSDQIRSNTGTTKPRTRKGTPKWESSSRN</sequence>
<evidence type="ECO:0000313" key="3">
    <source>
        <dbReference type="Proteomes" id="UP000824782"/>
    </source>
</evidence>
<proteinExistence type="predicted"/>
<name>A0AAV7CXA3_ENGPU</name>
<reference evidence="2" key="1">
    <citation type="thesis" date="2020" institute="ProQuest LLC" country="789 East Eisenhower Parkway, Ann Arbor, MI, USA">
        <title>Comparative Genomics and Chromosome Evolution.</title>
        <authorList>
            <person name="Mudd A.B."/>
        </authorList>
    </citation>
    <scope>NUCLEOTIDE SEQUENCE</scope>
    <source>
        <strain evidence="2">237g6f4</strain>
        <tissue evidence="2">Blood</tissue>
    </source>
</reference>
<evidence type="ECO:0000256" key="1">
    <source>
        <dbReference type="SAM" id="MobiDB-lite"/>
    </source>
</evidence>
<organism evidence="2 3">
    <name type="scientific">Engystomops pustulosus</name>
    <name type="common">Tungara frog</name>
    <name type="synonym">Physalaemus pustulosus</name>
    <dbReference type="NCBI Taxonomy" id="76066"/>
    <lineage>
        <taxon>Eukaryota</taxon>
        <taxon>Metazoa</taxon>
        <taxon>Chordata</taxon>
        <taxon>Craniata</taxon>
        <taxon>Vertebrata</taxon>
        <taxon>Euteleostomi</taxon>
        <taxon>Amphibia</taxon>
        <taxon>Batrachia</taxon>
        <taxon>Anura</taxon>
        <taxon>Neobatrachia</taxon>
        <taxon>Hyloidea</taxon>
        <taxon>Leptodactylidae</taxon>
        <taxon>Leiuperinae</taxon>
        <taxon>Engystomops</taxon>
    </lineage>
</organism>
<protein>
    <submittedName>
        <fullName evidence="2">Uncharacterized protein</fullName>
    </submittedName>
</protein>
<evidence type="ECO:0000313" key="2">
    <source>
        <dbReference type="EMBL" id="KAG8589027.1"/>
    </source>
</evidence>
<keyword evidence="3" id="KW-1185">Reference proteome</keyword>
<gene>
    <name evidence="2" type="ORF">GDO81_006219</name>
</gene>
<dbReference type="EMBL" id="WNYA01000002">
    <property type="protein sequence ID" value="KAG8589027.1"/>
    <property type="molecule type" value="Genomic_DNA"/>
</dbReference>
<feature type="region of interest" description="Disordered" evidence="1">
    <location>
        <begin position="58"/>
        <end position="85"/>
    </location>
</feature>
<accession>A0AAV7CXA3</accession>